<accession>A0A0F9CMV7</accession>
<comment type="caution">
    <text evidence="1">The sequence shown here is derived from an EMBL/GenBank/DDBJ whole genome shotgun (WGS) entry which is preliminary data.</text>
</comment>
<gene>
    <name evidence="1" type="ORF">LCGC14_2304770</name>
</gene>
<dbReference type="Gene3D" id="3.30.750.200">
    <property type="match status" value="1"/>
</dbReference>
<name>A0A0F9CMV7_9ZZZZ</name>
<evidence type="ECO:0000313" key="1">
    <source>
        <dbReference type="EMBL" id="KKL50514.1"/>
    </source>
</evidence>
<evidence type="ECO:0008006" key="2">
    <source>
        <dbReference type="Google" id="ProtNLM"/>
    </source>
</evidence>
<organism evidence="1">
    <name type="scientific">marine sediment metagenome</name>
    <dbReference type="NCBI Taxonomy" id="412755"/>
    <lineage>
        <taxon>unclassified sequences</taxon>
        <taxon>metagenomes</taxon>
        <taxon>ecological metagenomes</taxon>
    </lineage>
</organism>
<feature type="non-terminal residue" evidence="1">
    <location>
        <position position="1"/>
    </location>
</feature>
<dbReference type="InterPro" id="IPR058240">
    <property type="entry name" value="rSAM_sf"/>
</dbReference>
<protein>
    <recommendedName>
        <fullName evidence="2">Radical SAM core domain-containing protein</fullName>
    </recommendedName>
</protein>
<dbReference type="SUPFAM" id="SSF102114">
    <property type="entry name" value="Radical SAM enzymes"/>
    <property type="match status" value="1"/>
</dbReference>
<sequence length="66" mass="7439">IRNAGIYVIGNYMFGLPDDTHESMQATLDLALNLECEFTNFYSAMAYPGSPLYRMAYGHEYAYAVS</sequence>
<dbReference type="EMBL" id="LAZR01032571">
    <property type="protein sequence ID" value="KKL50514.1"/>
    <property type="molecule type" value="Genomic_DNA"/>
</dbReference>
<reference evidence="1" key="1">
    <citation type="journal article" date="2015" name="Nature">
        <title>Complex archaea that bridge the gap between prokaryotes and eukaryotes.</title>
        <authorList>
            <person name="Spang A."/>
            <person name="Saw J.H."/>
            <person name="Jorgensen S.L."/>
            <person name="Zaremba-Niedzwiedzka K."/>
            <person name="Martijn J."/>
            <person name="Lind A.E."/>
            <person name="van Eijk R."/>
            <person name="Schleper C."/>
            <person name="Guy L."/>
            <person name="Ettema T.J."/>
        </authorList>
    </citation>
    <scope>NUCLEOTIDE SEQUENCE</scope>
</reference>
<proteinExistence type="predicted"/>
<dbReference type="AlphaFoldDB" id="A0A0F9CMV7"/>